<dbReference type="SMART" id="SM00671">
    <property type="entry name" value="SEL1"/>
    <property type="match status" value="5"/>
</dbReference>
<dbReference type="STRING" id="46731.A0A3M6TBJ1"/>
<evidence type="ECO:0000313" key="3">
    <source>
        <dbReference type="EMBL" id="RMX38678.1"/>
    </source>
</evidence>
<dbReference type="Proteomes" id="UP000275408">
    <property type="component" value="Unassembled WGS sequence"/>
</dbReference>
<evidence type="ECO:0008006" key="5">
    <source>
        <dbReference type="Google" id="ProtNLM"/>
    </source>
</evidence>
<keyword evidence="2" id="KW-0677">Repeat</keyword>
<dbReference type="InterPro" id="IPR006597">
    <property type="entry name" value="Sel1-like"/>
</dbReference>
<dbReference type="OMA" id="QYASKAC"/>
<comment type="caution">
    <text evidence="3">The sequence shown here is derived from an EMBL/GenBank/DDBJ whole genome shotgun (WGS) entry which is preliminary data.</text>
</comment>
<comment type="similarity">
    <text evidence="1">Belongs to the hcp beta-lactamase family.</text>
</comment>
<dbReference type="Gene3D" id="1.25.40.10">
    <property type="entry name" value="Tetratricopeptide repeat domain"/>
    <property type="match status" value="1"/>
</dbReference>
<dbReference type="EMBL" id="RCHS01003956">
    <property type="protein sequence ID" value="RMX38678.1"/>
    <property type="molecule type" value="Genomic_DNA"/>
</dbReference>
<sequence length="225" mass="25330">MKMPFGLSTEDKVTKATEEYGQQLRDLYKHECYGSKKKESCHILAEFYASIEMDIDKAKELYEHTCKELDFNESCLALGNLYLTNKKFKDPEKAMSLFQESCAKKSPGACNNAGLMYQKGVKGSTIEKDLPKAIELFTKACDYGHRNGCFNLSAIYLTGKDGIPKDMKKAFELSLKSCEMSHPWGCVNVSRMYTLGDGVEKNPQEAEKFKRLAKLYSGQDSTPVS</sequence>
<dbReference type="GO" id="GO:0005758">
    <property type="term" value="C:mitochondrial intermembrane space"/>
    <property type="evidence" value="ECO:0007669"/>
    <property type="project" value="TreeGrafter"/>
</dbReference>
<dbReference type="PANTHER" id="PTHR13891:SF1">
    <property type="entry name" value="CYTOCHROME C OXIDASE ASSEMBLY FACTOR 7"/>
    <property type="match status" value="1"/>
</dbReference>
<proteinExistence type="inferred from homology"/>
<organism evidence="3 4">
    <name type="scientific">Pocillopora damicornis</name>
    <name type="common">Cauliflower coral</name>
    <name type="synonym">Millepora damicornis</name>
    <dbReference type="NCBI Taxonomy" id="46731"/>
    <lineage>
        <taxon>Eukaryota</taxon>
        <taxon>Metazoa</taxon>
        <taxon>Cnidaria</taxon>
        <taxon>Anthozoa</taxon>
        <taxon>Hexacorallia</taxon>
        <taxon>Scleractinia</taxon>
        <taxon>Astrocoeniina</taxon>
        <taxon>Pocilloporidae</taxon>
        <taxon>Pocillopora</taxon>
    </lineage>
</organism>
<dbReference type="PANTHER" id="PTHR13891">
    <property type="entry name" value="CYTOCHROME C OXIDASE ASSEMBLY FACTOR 7"/>
    <property type="match status" value="1"/>
</dbReference>
<dbReference type="SUPFAM" id="SSF81901">
    <property type="entry name" value="HCP-like"/>
    <property type="match status" value="1"/>
</dbReference>
<name>A0A3M6TBJ1_POCDA</name>
<accession>A0A3M6TBJ1</accession>
<gene>
    <name evidence="3" type="ORF">pdam_00005912</name>
</gene>
<reference evidence="3 4" key="1">
    <citation type="journal article" date="2018" name="Sci. Rep.">
        <title>Comparative analysis of the Pocillopora damicornis genome highlights role of immune system in coral evolution.</title>
        <authorList>
            <person name="Cunning R."/>
            <person name="Bay R.A."/>
            <person name="Gillette P."/>
            <person name="Baker A.C."/>
            <person name="Traylor-Knowles N."/>
        </authorList>
    </citation>
    <scope>NUCLEOTIDE SEQUENCE [LARGE SCALE GENOMIC DNA]</scope>
    <source>
        <strain evidence="3">RSMAS</strain>
        <tissue evidence="3">Whole animal</tissue>
    </source>
</reference>
<evidence type="ECO:0000256" key="1">
    <source>
        <dbReference type="ARBA" id="ARBA00008486"/>
    </source>
</evidence>
<evidence type="ECO:0000313" key="4">
    <source>
        <dbReference type="Proteomes" id="UP000275408"/>
    </source>
</evidence>
<protein>
    <recommendedName>
        <fullName evidence="5">Beta-lactamase</fullName>
    </recommendedName>
</protein>
<dbReference type="InterPro" id="IPR011990">
    <property type="entry name" value="TPR-like_helical_dom_sf"/>
</dbReference>
<dbReference type="Pfam" id="PF08238">
    <property type="entry name" value="Sel1"/>
    <property type="match status" value="4"/>
</dbReference>
<dbReference type="OrthoDB" id="272077at2759"/>
<dbReference type="InterPro" id="IPR040239">
    <property type="entry name" value="HcpB-like"/>
</dbReference>
<evidence type="ECO:0000256" key="2">
    <source>
        <dbReference type="ARBA" id="ARBA00022737"/>
    </source>
</evidence>
<keyword evidence="4" id="KW-1185">Reference proteome</keyword>
<dbReference type="AlphaFoldDB" id="A0A3M6TBJ1"/>